<accession>A0A4Q7W1G3</accession>
<proteinExistence type="predicted"/>
<comment type="caution">
    <text evidence="1">The sequence shown here is derived from an EMBL/GenBank/DDBJ whole genome shotgun (WGS) entry which is preliminary data.</text>
</comment>
<dbReference type="Proteomes" id="UP000293671">
    <property type="component" value="Unassembled WGS sequence"/>
</dbReference>
<dbReference type="RefSeq" id="WP_130430816.1">
    <property type="nucleotide sequence ID" value="NZ_SHKP01000004.1"/>
</dbReference>
<name>A0A4Q7W1G3_9BURK</name>
<sequence length="63" mass="6673">MSPSRTSIAATFFGVVVATLGAAAIQAHEVRQAAEPVVVQLERVEIVGHREAQVALAPAERQH</sequence>
<gene>
    <name evidence="1" type="ORF">EV670_1147</name>
</gene>
<reference evidence="1 2" key="1">
    <citation type="submission" date="2019-02" db="EMBL/GenBank/DDBJ databases">
        <title>Genomic Encyclopedia of Type Strains, Phase IV (KMG-IV): sequencing the most valuable type-strain genomes for metagenomic binning, comparative biology and taxonomic classification.</title>
        <authorList>
            <person name="Goeker M."/>
        </authorList>
    </citation>
    <scope>NUCLEOTIDE SEQUENCE [LARGE SCALE GENOMIC DNA]</scope>
    <source>
        <strain evidence="1 2">DSM 19570</strain>
    </source>
</reference>
<evidence type="ECO:0000313" key="1">
    <source>
        <dbReference type="EMBL" id="RZU03114.1"/>
    </source>
</evidence>
<dbReference type="AlphaFoldDB" id="A0A4Q7W1G3"/>
<organism evidence="1 2">
    <name type="scientific">Rivibacter subsaxonicus</name>
    <dbReference type="NCBI Taxonomy" id="457575"/>
    <lineage>
        <taxon>Bacteria</taxon>
        <taxon>Pseudomonadati</taxon>
        <taxon>Pseudomonadota</taxon>
        <taxon>Betaproteobacteria</taxon>
        <taxon>Burkholderiales</taxon>
        <taxon>Rivibacter</taxon>
    </lineage>
</organism>
<dbReference type="EMBL" id="SHKP01000004">
    <property type="protein sequence ID" value="RZU03114.1"/>
    <property type="molecule type" value="Genomic_DNA"/>
</dbReference>
<keyword evidence="2" id="KW-1185">Reference proteome</keyword>
<protein>
    <submittedName>
        <fullName evidence="1">Uncharacterized protein</fullName>
    </submittedName>
</protein>
<evidence type="ECO:0000313" key="2">
    <source>
        <dbReference type="Proteomes" id="UP000293671"/>
    </source>
</evidence>